<accession>A0A137NQ48</accession>
<protein>
    <submittedName>
        <fullName evidence="1">Uncharacterized protein</fullName>
    </submittedName>
</protein>
<dbReference type="OrthoDB" id="439993at2759"/>
<dbReference type="AlphaFoldDB" id="A0A137NQ48"/>
<reference evidence="1 2" key="1">
    <citation type="journal article" date="2015" name="Genome Biol. Evol.">
        <title>Phylogenomic analyses indicate that early fungi evolved digesting cell walls of algal ancestors of land plants.</title>
        <authorList>
            <person name="Chang Y."/>
            <person name="Wang S."/>
            <person name="Sekimoto S."/>
            <person name="Aerts A.L."/>
            <person name="Choi C."/>
            <person name="Clum A."/>
            <person name="LaButti K.M."/>
            <person name="Lindquist E.A."/>
            <person name="Yee Ngan C."/>
            <person name="Ohm R.A."/>
            <person name="Salamov A.A."/>
            <person name="Grigoriev I.V."/>
            <person name="Spatafora J.W."/>
            <person name="Berbee M.L."/>
        </authorList>
    </citation>
    <scope>NUCLEOTIDE SEQUENCE [LARGE SCALE GENOMIC DNA]</scope>
    <source>
        <strain evidence="1 2">NRRL 28638</strain>
    </source>
</reference>
<dbReference type="Proteomes" id="UP000070444">
    <property type="component" value="Unassembled WGS sequence"/>
</dbReference>
<gene>
    <name evidence="1" type="ORF">CONCODRAFT_13748</name>
</gene>
<name>A0A137NQ48_CONC2</name>
<evidence type="ECO:0000313" key="1">
    <source>
        <dbReference type="EMBL" id="KXN64885.1"/>
    </source>
</evidence>
<keyword evidence="2" id="KW-1185">Reference proteome</keyword>
<dbReference type="EMBL" id="KQ965092">
    <property type="protein sequence ID" value="KXN64885.1"/>
    <property type="molecule type" value="Genomic_DNA"/>
</dbReference>
<proteinExistence type="predicted"/>
<evidence type="ECO:0000313" key="2">
    <source>
        <dbReference type="Proteomes" id="UP000070444"/>
    </source>
</evidence>
<organism evidence="1 2">
    <name type="scientific">Conidiobolus coronatus (strain ATCC 28846 / CBS 209.66 / NRRL 28638)</name>
    <name type="common">Delacroixia coronata</name>
    <dbReference type="NCBI Taxonomy" id="796925"/>
    <lineage>
        <taxon>Eukaryota</taxon>
        <taxon>Fungi</taxon>
        <taxon>Fungi incertae sedis</taxon>
        <taxon>Zoopagomycota</taxon>
        <taxon>Entomophthoromycotina</taxon>
        <taxon>Entomophthoromycetes</taxon>
        <taxon>Entomophthorales</taxon>
        <taxon>Ancylistaceae</taxon>
        <taxon>Conidiobolus</taxon>
    </lineage>
</organism>
<sequence>MPKAPNKNNSNNDNNSQYTYYNKLSEFYYKHFHNKAGQFRQFALPKSVEQSFNTNWYQEYQVTSGDAHNLTEEQDLAGSAPEPIVNQYIDDIALEQEVIIEEEVAEEYHEEENEEEYSLLTPEMIEIFQHSQNWKLEKEKILQAEKEREEALCYVDKEDYLPGDLPSFEEYKDLYSSKKALTIASLESQLDNQFREACQSENPALWPILPLNLKFN</sequence>